<evidence type="ECO:0000313" key="3">
    <source>
        <dbReference type="Proteomes" id="UP000799324"/>
    </source>
</evidence>
<gene>
    <name evidence="2" type="ORF">K491DRAFT_714501</name>
</gene>
<proteinExistence type="predicted"/>
<organism evidence="2 3">
    <name type="scientific">Lophiostoma macrostomum CBS 122681</name>
    <dbReference type="NCBI Taxonomy" id="1314788"/>
    <lineage>
        <taxon>Eukaryota</taxon>
        <taxon>Fungi</taxon>
        <taxon>Dikarya</taxon>
        <taxon>Ascomycota</taxon>
        <taxon>Pezizomycotina</taxon>
        <taxon>Dothideomycetes</taxon>
        <taxon>Pleosporomycetidae</taxon>
        <taxon>Pleosporales</taxon>
        <taxon>Lophiostomataceae</taxon>
        <taxon>Lophiostoma</taxon>
    </lineage>
</organism>
<evidence type="ECO:0000313" key="2">
    <source>
        <dbReference type="EMBL" id="KAF2657479.1"/>
    </source>
</evidence>
<dbReference type="EMBL" id="MU004325">
    <property type="protein sequence ID" value="KAF2657479.1"/>
    <property type="molecule type" value="Genomic_DNA"/>
</dbReference>
<keyword evidence="3" id="KW-1185">Reference proteome</keyword>
<accession>A0A6A6TBX5</accession>
<dbReference type="AlphaFoldDB" id="A0A6A6TBX5"/>
<name>A0A6A6TBX5_9PLEO</name>
<dbReference type="Proteomes" id="UP000799324">
    <property type="component" value="Unassembled WGS sequence"/>
</dbReference>
<protein>
    <submittedName>
        <fullName evidence="2">Uncharacterized protein</fullName>
    </submittedName>
</protein>
<dbReference type="OrthoDB" id="3677625at2759"/>
<evidence type="ECO:0000256" key="1">
    <source>
        <dbReference type="SAM" id="MobiDB-lite"/>
    </source>
</evidence>
<feature type="region of interest" description="Disordered" evidence="1">
    <location>
        <begin position="158"/>
        <end position="189"/>
    </location>
</feature>
<reference evidence="2" key="1">
    <citation type="journal article" date="2020" name="Stud. Mycol.">
        <title>101 Dothideomycetes genomes: a test case for predicting lifestyles and emergence of pathogens.</title>
        <authorList>
            <person name="Haridas S."/>
            <person name="Albert R."/>
            <person name="Binder M."/>
            <person name="Bloem J."/>
            <person name="Labutti K."/>
            <person name="Salamov A."/>
            <person name="Andreopoulos B."/>
            <person name="Baker S."/>
            <person name="Barry K."/>
            <person name="Bills G."/>
            <person name="Bluhm B."/>
            <person name="Cannon C."/>
            <person name="Castanera R."/>
            <person name="Culley D."/>
            <person name="Daum C."/>
            <person name="Ezra D."/>
            <person name="Gonzalez J."/>
            <person name="Henrissat B."/>
            <person name="Kuo A."/>
            <person name="Liang C."/>
            <person name="Lipzen A."/>
            <person name="Lutzoni F."/>
            <person name="Magnuson J."/>
            <person name="Mondo S."/>
            <person name="Nolan M."/>
            <person name="Ohm R."/>
            <person name="Pangilinan J."/>
            <person name="Park H.-J."/>
            <person name="Ramirez L."/>
            <person name="Alfaro M."/>
            <person name="Sun H."/>
            <person name="Tritt A."/>
            <person name="Yoshinaga Y."/>
            <person name="Zwiers L.-H."/>
            <person name="Turgeon B."/>
            <person name="Goodwin S."/>
            <person name="Spatafora J."/>
            <person name="Crous P."/>
            <person name="Grigoriev I."/>
        </authorList>
    </citation>
    <scope>NUCLEOTIDE SEQUENCE</scope>
    <source>
        <strain evidence="2">CBS 122681</strain>
    </source>
</reference>
<sequence>MSRCAPVKHNLIGDNVAYARGLGVARESVDEIVHVPLPSGGQKGENAKFAVTLTWRRSKETKTNMCAFYVVSSELLETDVILGSEDCLDRQIPPDVYEVHSPQVNYQREGFVEMEELVPAVSQHAPSVLRHIYHQNTMTPDTQRTHARVQALEDMRRTHATDSTTPTPQSKHKDSKSSTHTSTPLQGQASLSDQIQVSGFWGKTPIKMSFDPDAPGEAFYQAFYQWAVRRKRDGDLERHRMTLWLKASKNMPHEEAYDLRLEEDELENFWESAVDWIQENKNPKAPHLYATVEFEAV</sequence>